<dbReference type="AlphaFoldDB" id="A0A4U0X4V0"/>
<organism evidence="1 2">
    <name type="scientific">Friedmanniomyces simplex</name>
    <dbReference type="NCBI Taxonomy" id="329884"/>
    <lineage>
        <taxon>Eukaryota</taxon>
        <taxon>Fungi</taxon>
        <taxon>Dikarya</taxon>
        <taxon>Ascomycota</taxon>
        <taxon>Pezizomycotina</taxon>
        <taxon>Dothideomycetes</taxon>
        <taxon>Dothideomycetidae</taxon>
        <taxon>Mycosphaerellales</taxon>
        <taxon>Teratosphaeriaceae</taxon>
        <taxon>Friedmanniomyces</taxon>
    </lineage>
</organism>
<evidence type="ECO:0000313" key="1">
    <source>
        <dbReference type="EMBL" id="TKA70198.1"/>
    </source>
</evidence>
<keyword evidence="2" id="KW-1185">Reference proteome</keyword>
<name>A0A4U0X4V0_9PEZI</name>
<reference evidence="1 2" key="1">
    <citation type="submission" date="2017-03" db="EMBL/GenBank/DDBJ databases">
        <title>Genomes of endolithic fungi from Antarctica.</title>
        <authorList>
            <person name="Coleine C."/>
            <person name="Masonjones S."/>
            <person name="Stajich J.E."/>
        </authorList>
    </citation>
    <scope>NUCLEOTIDE SEQUENCE [LARGE SCALE GENOMIC DNA]</scope>
    <source>
        <strain evidence="1 2">CCFEE 5184</strain>
    </source>
</reference>
<dbReference type="Proteomes" id="UP000309340">
    <property type="component" value="Unassembled WGS sequence"/>
</dbReference>
<accession>A0A4U0X4V0</accession>
<sequence length="116" mass="13232">MDFITITTIERALLADGQAQIHAIAHKLAHNDTLLRDLDASMRRLVEYMPVVESARREAFAWRKELVEELREFVMELLVCISDLECADLVTGQQVAVVRAYDGVMQGMHDLLRYDG</sequence>
<protein>
    <submittedName>
        <fullName evidence="1">Uncharacterized protein</fullName>
    </submittedName>
</protein>
<dbReference type="EMBL" id="NAJQ01000407">
    <property type="protein sequence ID" value="TKA70198.1"/>
    <property type="molecule type" value="Genomic_DNA"/>
</dbReference>
<gene>
    <name evidence="1" type="ORF">B0A55_07015</name>
</gene>
<evidence type="ECO:0000313" key="2">
    <source>
        <dbReference type="Proteomes" id="UP000309340"/>
    </source>
</evidence>
<comment type="caution">
    <text evidence="1">The sequence shown here is derived from an EMBL/GenBank/DDBJ whole genome shotgun (WGS) entry which is preliminary data.</text>
</comment>
<proteinExistence type="predicted"/>